<reference evidence="10" key="1">
    <citation type="submission" date="2018-05" db="EMBL/GenBank/DDBJ databases">
        <authorList>
            <person name="Lanie J.A."/>
            <person name="Ng W.-L."/>
            <person name="Kazmierczak K.M."/>
            <person name="Andrzejewski T.M."/>
            <person name="Davidsen T.M."/>
            <person name="Wayne K.J."/>
            <person name="Tettelin H."/>
            <person name="Glass J.I."/>
            <person name="Rusch D."/>
            <person name="Podicherti R."/>
            <person name="Tsui H.-C.T."/>
            <person name="Winkler M.E."/>
        </authorList>
    </citation>
    <scope>NUCLEOTIDE SEQUENCE</scope>
</reference>
<evidence type="ECO:0000256" key="3">
    <source>
        <dbReference type="ARBA" id="ARBA00022676"/>
    </source>
</evidence>
<keyword evidence="4" id="KW-0808">Transferase</keyword>
<name>A0A381QMP8_9ZZZZ</name>
<keyword evidence="6 8" id="KW-1133">Transmembrane helix</keyword>
<feature type="transmembrane region" description="Helical" evidence="8">
    <location>
        <begin position="145"/>
        <end position="176"/>
    </location>
</feature>
<feature type="domain" description="Glycosyltransferase RgtA/B/C/D-like" evidence="9">
    <location>
        <begin position="47"/>
        <end position="206"/>
    </location>
</feature>
<evidence type="ECO:0000256" key="7">
    <source>
        <dbReference type="ARBA" id="ARBA00023136"/>
    </source>
</evidence>
<feature type="transmembrane region" description="Helical" evidence="8">
    <location>
        <begin position="270"/>
        <end position="290"/>
    </location>
</feature>
<dbReference type="GO" id="GO:0016763">
    <property type="term" value="F:pentosyltransferase activity"/>
    <property type="evidence" value="ECO:0007669"/>
    <property type="project" value="TreeGrafter"/>
</dbReference>
<keyword evidence="3" id="KW-0328">Glycosyltransferase</keyword>
<dbReference type="Pfam" id="PF13231">
    <property type="entry name" value="PMT_2"/>
    <property type="match status" value="1"/>
</dbReference>
<keyword evidence="2" id="KW-1003">Cell membrane</keyword>
<dbReference type="PANTHER" id="PTHR33908">
    <property type="entry name" value="MANNOSYLTRANSFERASE YKCB-RELATED"/>
    <property type="match status" value="1"/>
</dbReference>
<keyword evidence="7 8" id="KW-0472">Membrane</keyword>
<dbReference type="InterPro" id="IPR038731">
    <property type="entry name" value="RgtA/B/C-like"/>
</dbReference>
<dbReference type="InterPro" id="IPR050297">
    <property type="entry name" value="LipidA_mod_glycosyltrf_83"/>
</dbReference>
<feature type="transmembrane region" description="Helical" evidence="8">
    <location>
        <begin position="322"/>
        <end position="345"/>
    </location>
</feature>
<evidence type="ECO:0000256" key="6">
    <source>
        <dbReference type="ARBA" id="ARBA00022989"/>
    </source>
</evidence>
<feature type="transmembrane region" description="Helical" evidence="8">
    <location>
        <begin position="296"/>
        <end position="315"/>
    </location>
</feature>
<feature type="transmembrane region" description="Helical" evidence="8">
    <location>
        <begin position="188"/>
        <end position="208"/>
    </location>
</feature>
<dbReference type="EMBL" id="UINC01001418">
    <property type="protein sequence ID" value="SUZ80214.1"/>
    <property type="molecule type" value="Genomic_DNA"/>
</dbReference>
<evidence type="ECO:0000256" key="8">
    <source>
        <dbReference type="SAM" id="Phobius"/>
    </source>
</evidence>
<comment type="subcellular location">
    <subcellularLocation>
        <location evidence="1">Cell membrane</location>
        <topology evidence="1">Multi-pass membrane protein</topology>
    </subcellularLocation>
</comment>
<evidence type="ECO:0000256" key="4">
    <source>
        <dbReference type="ARBA" id="ARBA00022679"/>
    </source>
</evidence>
<evidence type="ECO:0000256" key="1">
    <source>
        <dbReference type="ARBA" id="ARBA00004651"/>
    </source>
</evidence>
<gene>
    <name evidence="10" type="ORF">METZ01_LOCUS33068</name>
</gene>
<feature type="transmembrane region" description="Helical" evidence="8">
    <location>
        <begin position="122"/>
        <end position="139"/>
    </location>
</feature>
<accession>A0A381QMP8</accession>
<dbReference type="PANTHER" id="PTHR33908:SF11">
    <property type="entry name" value="MEMBRANE PROTEIN"/>
    <property type="match status" value="1"/>
</dbReference>
<dbReference type="AlphaFoldDB" id="A0A381QMP8"/>
<evidence type="ECO:0000313" key="10">
    <source>
        <dbReference type="EMBL" id="SUZ80214.1"/>
    </source>
</evidence>
<protein>
    <recommendedName>
        <fullName evidence="9">Glycosyltransferase RgtA/B/C/D-like domain-containing protein</fullName>
    </recommendedName>
</protein>
<dbReference type="GO" id="GO:0008610">
    <property type="term" value="P:lipid biosynthetic process"/>
    <property type="evidence" value="ECO:0007669"/>
    <property type="project" value="UniProtKB-ARBA"/>
</dbReference>
<feature type="transmembrane region" description="Helical" evidence="8">
    <location>
        <begin position="237"/>
        <end position="258"/>
    </location>
</feature>
<sequence>MKHAPAIIILVIHFLIFAIVNQFLNPHPDMLDHWVWSRYLSLSYFEHPPMIAWLIRGITLIGGNTETALEVGSQLMTISIIALTYAGTLRLYGVKAALVTLLILCSMPYFTLGSIFLHITQPFLIFWVAALFLLIRFHQLPENKWLLWIGIAAGFGALSKYIMLLFYIGLFLHLLLYRKTRKEILNPWLYAAGIISLTIFVPVLLWNAQHDWISFRWQLGKGTSGADFGENTLAFTLGHLLLFSPLWALMGALGIWWVRDHLAHANRPESVITVISIFPLLFFTLMSLKGTIADPHWANLAYLGIAVFLGNELLWRFQKKTLYGLLALGILINVGLTGTVVTHALNPLFDWMPYELKNYDYLQSKGLPESTLKTLRDKSERHLSAAQYNAHLSKILTEREVEQYAELIQKTAMDVAADRLTRVLDWDKTGEQLQQLLEQKEIPQITYIVSREYQLSAALSFYLPYQPWPHSIEKPERNLWSPITDVKTGGGIFVCELQQCQGGIADFYERFEMPMRYLGEVETRRKTRMIRNLQVYEFIL</sequence>
<evidence type="ECO:0000259" key="9">
    <source>
        <dbReference type="Pfam" id="PF13231"/>
    </source>
</evidence>
<dbReference type="GO" id="GO:0005886">
    <property type="term" value="C:plasma membrane"/>
    <property type="evidence" value="ECO:0007669"/>
    <property type="project" value="UniProtKB-SubCell"/>
</dbReference>
<organism evidence="10">
    <name type="scientific">marine metagenome</name>
    <dbReference type="NCBI Taxonomy" id="408172"/>
    <lineage>
        <taxon>unclassified sequences</taxon>
        <taxon>metagenomes</taxon>
        <taxon>ecological metagenomes</taxon>
    </lineage>
</organism>
<feature type="transmembrane region" description="Helical" evidence="8">
    <location>
        <begin position="7"/>
        <end position="24"/>
    </location>
</feature>
<proteinExistence type="predicted"/>
<evidence type="ECO:0000256" key="5">
    <source>
        <dbReference type="ARBA" id="ARBA00022692"/>
    </source>
</evidence>
<keyword evidence="5 8" id="KW-0812">Transmembrane</keyword>
<evidence type="ECO:0000256" key="2">
    <source>
        <dbReference type="ARBA" id="ARBA00022475"/>
    </source>
</evidence>
<feature type="transmembrane region" description="Helical" evidence="8">
    <location>
        <begin position="92"/>
        <end position="110"/>
    </location>
</feature>